<feature type="compositionally biased region" description="Basic residues" evidence="1">
    <location>
        <begin position="180"/>
        <end position="203"/>
    </location>
</feature>
<dbReference type="SMART" id="SM00450">
    <property type="entry name" value="RHOD"/>
    <property type="match status" value="1"/>
</dbReference>
<protein>
    <submittedName>
        <fullName evidence="4">Rhodanese-like domain-containing protein</fullName>
    </submittedName>
</protein>
<feature type="transmembrane region" description="Helical" evidence="2">
    <location>
        <begin position="12"/>
        <end position="30"/>
    </location>
</feature>
<keyword evidence="2" id="KW-0472">Membrane</keyword>
<dbReference type="SUPFAM" id="SSF52821">
    <property type="entry name" value="Rhodanese/Cell cycle control phosphatase"/>
    <property type="match status" value="1"/>
</dbReference>
<gene>
    <name evidence="4" type="ORF">HPE63_02525</name>
</gene>
<dbReference type="Pfam" id="PF00581">
    <property type="entry name" value="Rhodanese"/>
    <property type="match status" value="1"/>
</dbReference>
<sequence>MKELEKTKRISISTVLFILVIIIGVLTFKMPTNVYKKSNVETLALLKTEDYLVANTDIDHSNSVLVDIRDIFDYSINHLENAVNIPTSDILNESSISLFDELRDAGKTVVLYGKNPNEANSAFIILYQLGYENIKILNSTTQLVDNEFQVKDYDLEKPIANYLDIFKKVEPEEPTVVKKAAPKPPKKIITVQKKKKRKPEGGC</sequence>
<proteinExistence type="predicted"/>
<dbReference type="CDD" id="cd00158">
    <property type="entry name" value="RHOD"/>
    <property type="match status" value="1"/>
</dbReference>
<accession>A0ABR7V755</accession>
<keyword evidence="5" id="KW-1185">Reference proteome</keyword>
<evidence type="ECO:0000313" key="4">
    <source>
        <dbReference type="EMBL" id="MBD0849529.1"/>
    </source>
</evidence>
<reference evidence="4 5" key="1">
    <citation type="submission" date="2020-05" db="EMBL/GenBank/DDBJ databases">
        <title>The draft genome sequence of Maribacter arenosus CAU 1321.</title>
        <authorList>
            <person name="Mu L."/>
        </authorList>
    </citation>
    <scope>NUCLEOTIDE SEQUENCE [LARGE SCALE GENOMIC DNA]</scope>
    <source>
        <strain evidence="4 5">CAU 1321</strain>
    </source>
</reference>
<name>A0ABR7V755_9FLAO</name>
<dbReference type="Gene3D" id="3.40.250.10">
    <property type="entry name" value="Rhodanese-like domain"/>
    <property type="match status" value="1"/>
</dbReference>
<evidence type="ECO:0000256" key="2">
    <source>
        <dbReference type="SAM" id="Phobius"/>
    </source>
</evidence>
<evidence type="ECO:0000256" key="1">
    <source>
        <dbReference type="SAM" id="MobiDB-lite"/>
    </source>
</evidence>
<evidence type="ECO:0000259" key="3">
    <source>
        <dbReference type="PROSITE" id="PS50206"/>
    </source>
</evidence>
<dbReference type="InterPro" id="IPR036873">
    <property type="entry name" value="Rhodanese-like_dom_sf"/>
</dbReference>
<dbReference type="Proteomes" id="UP000598350">
    <property type="component" value="Unassembled WGS sequence"/>
</dbReference>
<dbReference type="EMBL" id="JABTCG010000001">
    <property type="protein sequence ID" value="MBD0849529.1"/>
    <property type="molecule type" value="Genomic_DNA"/>
</dbReference>
<comment type="caution">
    <text evidence="4">The sequence shown here is derived from an EMBL/GenBank/DDBJ whole genome shotgun (WGS) entry which is preliminary data.</text>
</comment>
<keyword evidence="2" id="KW-1133">Transmembrane helix</keyword>
<dbReference type="InterPro" id="IPR001763">
    <property type="entry name" value="Rhodanese-like_dom"/>
</dbReference>
<feature type="domain" description="Rhodanese" evidence="3">
    <location>
        <begin position="59"/>
        <end position="152"/>
    </location>
</feature>
<organism evidence="4 5">
    <name type="scientific">Maribacter arenosus</name>
    <dbReference type="NCBI Taxonomy" id="1854708"/>
    <lineage>
        <taxon>Bacteria</taxon>
        <taxon>Pseudomonadati</taxon>
        <taxon>Bacteroidota</taxon>
        <taxon>Flavobacteriia</taxon>
        <taxon>Flavobacteriales</taxon>
        <taxon>Flavobacteriaceae</taxon>
        <taxon>Maribacter</taxon>
    </lineage>
</organism>
<dbReference type="RefSeq" id="WP_188312651.1">
    <property type="nucleotide sequence ID" value="NZ_JABTCG010000001.1"/>
</dbReference>
<dbReference type="PROSITE" id="PS50206">
    <property type="entry name" value="RHODANESE_3"/>
    <property type="match status" value="1"/>
</dbReference>
<evidence type="ECO:0000313" key="5">
    <source>
        <dbReference type="Proteomes" id="UP000598350"/>
    </source>
</evidence>
<feature type="region of interest" description="Disordered" evidence="1">
    <location>
        <begin position="175"/>
        <end position="203"/>
    </location>
</feature>
<keyword evidence="2" id="KW-0812">Transmembrane</keyword>